<gene>
    <name evidence="3" type="ORF">FIV42_20710</name>
</gene>
<evidence type="ECO:0000313" key="4">
    <source>
        <dbReference type="Proteomes" id="UP000315995"/>
    </source>
</evidence>
<name>A0A4Y6PYJ2_PERCE</name>
<dbReference type="OrthoDB" id="64245at2"/>
<dbReference type="AlphaFoldDB" id="A0A4Y6PYJ2"/>
<dbReference type="NCBIfam" id="TIGR04052">
    <property type="entry name" value="MbnP_like_WxW"/>
    <property type="match status" value="1"/>
</dbReference>
<feature type="signal peptide" evidence="1">
    <location>
        <begin position="1"/>
        <end position="27"/>
    </location>
</feature>
<sequence>MMSTPSSLLSPRLLLSALTGLTLMATACGDDASDNDDAAPQDVTLRFQGMVGDESFACGQTYAGMGTTDTDVEFHDFKVYVSEVALVTADGAKVPVELAQDGMWQHENVALLDFEDKTGGCANGTAELNDTVVGQVPDGDYTGVEFVVGVPFELNHDDVATAPAPLNLSSMYWSWAAGYKFLRVDGQTGDTAGFQLHLGSTACEGEQGNVSGCSNPNRIQVSLDDFDPAQDVIAIDAGQLLADLDLSTKESGEAAVCMSFPDHTDCEQVFDKYGLSFGSVEAGVQTFVTKK</sequence>
<reference evidence="3 4" key="1">
    <citation type="submission" date="2019-06" db="EMBL/GenBank/DDBJ databases">
        <title>Persicimonas caeni gen. nov., sp. nov., a predatory bacterium isolated from solar saltern.</title>
        <authorList>
            <person name="Wang S."/>
        </authorList>
    </citation>
    <scope>NUCLEOTIDE SEQUENCE [LARGE SCALE GENOMIC DNA]</scope>
    <source>
        <strain evidence="3 4">YN101</strain>
    </source>
</reference>
<feature type="chain" id="PRO_5030106693" evidence="1">
    <location>
        <begin position="28"/>
        <end position="291"/>
    </location>
</feature>
<accession>A0A4Y6PYJ2</accession>
<dbReference type="InterPro" id="IPR046863">
    <property type="entry name" value="MbnP-like_dom"/>
</dbReference>
<evidence type="ECO:0000256" key="1">
    <source>
        <dbReference type="SAM" id="SignalP"/>
    </source>
</evidence>
<dbReference type="EMBL" id="CP041186">
    <property type="protein sequence ID" value="QDG53077.1"/>
    <property type="molecule type" value="Genomic_DNA"/>
</dbReference>
<evidence type="ECO:0000313" key="3">
    <source>
        <dbReference type="EMBL" id="QDG53077.1"/>
    </source>
</evidence>
<keyword evidence="4" id="KW-1185">Reference proteome</keyword>
<feature type="domain" description="Copper-binding protein MbnP-like" evidence="2">
    <location>
        <begin position="41"/>
        <end position="258"/>
    </location>
</feature>
<protein>
    <submittedName>
        <fullName evidence="3">Metallo-mystery pair system four-Cys motif protein</fullName>
    </submittedName>
</protein>
<proteinExistence type="predicted"/>
<dbReference type="InterPro" id="IPR023977">
    <property type="entry name" value="MbnP-like"/>
</dbReference>
<evidence type="ECO:0000259" key="2">
    <source>
        <dbReference type="Pfam" id="PF20243"/>
    </source>
</evidence>
<keyword evidence="1" id="KW-0732">Signal</keyword>
<accession>A0A5B8YF81</accession>
<dbReference type="Proteomes" id="UP000315995">
    <property type="component" value="Chromosome"/>
</dbReference>
<organism evidence="3 4">
    <name type="scientific">Persicimonas caeni</name>
    <dbReference type="NCBI Taxonomy" id="2292766"/>
    <lineage>
        <taxon>Bacteria</taxon>
        <taxon>Deltaproteobacteria</taxon>
        <taxon>Bradymonadales</taxon>
        <taxon>Bradymonadaceae</taxon>
        <taxon>Persicimonas</taxon>
    </lineage>
</organism>
<dbReference type="Pfam" id="PF20243">
    <property type="entry name" value="MbnP"/>
    <property type="match status" value="1"/>
</dbReference>